<dbReference type="PANTHER" id="PTHR45947">
    <property type="entry name" value="SULFOQUINOVOSYL TRANSFERASE SQD2"/>
    <property type="match status" value="1"/>
</dbReference>
<proteinExistence type="predicted"/>
<dbReference type="Pfam" id="PF13579">
    <property type="entry name" value="Glyco_trans_4_4"/>
    <property type="match status" value="1"/>
</dbReference>
<accession>A0ABT7MMH9</accession>
<protein>
    <submittedName>
        <fullName evidence="3">Glycosyltransferase family 4 protein</fullName>
    </submittedName>
</protein>
<evidence type="ECO:0000259" key="1">
    <source>
        <dbReference type="Pfam" id="PF00534"/>
    </source>
</evidence>
<reference evidence="3 4" key="1">
    <citation type="submission" date="2023-06" db="EMBL/GenBank/DDBJ databases">
        <title>Influencing factors and mechanism of Cr(VI) reduction by facultative anaerobic Exiguobacterium sp. PY14.</title>
        <authorList>
            <person name="Zou L."/>
        </authorList>
    </citation>
    <scope>NUCLEOTIDE SEQUENCE [LARGE SCALE GENOMIC DNA]</scope>
    <source>
        <strain evidence="3 4">PY14</strain>
    </source>
</reference>
<dbReference type="Gene3D" id="3.40.50.2000">
    <property type="entry name" value="Glycogen Phosphorylase B"/>
    <property type="match status" value="2"/>
</dbReference>
<dbReference type="InterPro" id="IPR050194">
    <property type="entry name" value="Glycosyltransferase_grp1"/>
</dbReference>
<dbReference type="Pfam" id="PF00534">
    <property type="entry name" value="Glycos_transf_1"/>
    <property type="match status" value="1"/>
</dbReference>
<evidence type="ECO:0000313" key="3">
    <source>
        <dbReference type="EMBL" id="MDL5376396.1"/>
    </source>
</evidence>
<dbReference type="Proteomes" id="UP001230807">
    <property type="component" value="Unassembled WGS sequence"/>
</dbReference>
<dbReference type="EMBL" id="JASWER010000003">
    <property type="protein sequence ID" value="MDL5376396.1"/>
    <property type="molecule type" value="Genomic_DNA"/>
</dbReference>
<gene>
    <name evidence="3" type="ORF">QR695_05190</name>
</gene>
<sequence length="385" mass="43859">MKRVLMVASVVSMIESFNRDNIRMLQEMNYEVHVATNFEWGSMYSPEKIARIKQDLEANGVTLFQIDFERDIKKMNGHVRAYQQLKAVMTANRYHFIHCHSPIGGVIGRLVARQTHTPCMYTAHGFHFFKGSPSLNWMLYYPVERTLARMTDTIVTINEEDFSRAQTFKTSHTFRIPGIGVDTKKIEAVTIDRPAKRRTLGIDTDTDFVLLSVGELNENKNHETIIRAIATLNEPTLHYLIAGTGENKDHLDRFVRELGLERQVRLLGFRDDVIEVMKASDCFVFPSKREGLGMAALEAMAAGLPLITSNVHGINDYSINGVTGYKCSPEDVVGFAKSIRTMQLDFDLSHQMGLHNSESVKAFDVERSKNEMRRIYSQFIQDKPT</sequence>
<name>A0ABT7MMH9_9BACL</name>
<dbReference type="InterPro" id="IPR028098">
    <property type="entry name" value="Glyco_trans_4-like_N"/>
</dbReference>
<feature type="domain" description="Glycosyltransferase subfamily 4-like N-terminal" evidence="2">
    <location>
        <begin position="19"/>
        <end position="159"/>
    </location>
</feature>
<comment type="caution">
    <text evidence="3">The sequence shown here is derived from an EMBL/GenBank/DDBJ whole genome shotgun (WGS) entry which is preliminary data.</text>
</comment>
<feature type="domain" description="Glycosyl transferase family 1" evidence="1">
    <location>
        <begin position="196"/>
        <end position="353"/>
    </location>
</feature>
<keyword evidence="4" id="KW-1185">Reference proteome</keyword>
<dbReference type="CDD" id="cd03808">
    <property type="entry name" value="GT4_CapM-like"/>
    <property type="match status" value="1"/>
</dbReference>
<dbReference type="SUPFAM" id="SSF53756">
    <property type="entry name" value="UDP-Glycosyltransferase/glycogen phosphorylase"/>
    <property type="match status" value="1"/>
</dbReference>
<dbReference type="PANTHER" id="PTHR45947:SF3">
    <property type="entry name" value="SULFOQUINOVOSYL TRANSFERASE SQD2"/>
    <property type="match status" value="1"/>
</dbReference>
<organism evidence="3 4">
    <name type="scientific">Exiguobacterium mexicanum</name>
    <dbReference type="NCBI Taxonomy" id="340146"/>
    <lineage>
        <taxon>Bacteria</taxon>
        <taxon>Bacillati</taxon>
        <taxon>Bacillota</taxon>
        <taxon>Bacilli</taxon>
        <taxon>Bacillales</taxon>
        <taxon>Bacillales Family XII. Incertae Sedis</taxon>
        <taxon>Exiguobacterium</taxon>
    </lineage>
</organism>
<evidence type="ECO:0000259" key="2">
    <source>
        <dbReference type="Pfam" id="PF13579"/>
    </source>
</evidence>
<dbReference type="InterPro" id="IPR001296">
    <property type="entry name" value="Glyco_trans_1"/>
</dbReference>
<evidence type="ECO:0000313" key="4">
    <source>
        <dbReference type="Proteomes" id="UP001230807"/>
    </source>
</evidence>
<dbReference type="RefSeq" id="WP_214832211.1">
    <property type="nucleotide sequence ID" value="NZ_CP183077.1"/>
</dbReference>